<protein>
    <submittedName>
        <fullName evidence="1">Uncharacterized protein</fullName>
    </submittedName>
</protein>
<name>B9BTK9_9BURK</name>
<sequence length="88" mass="10106">MTRIAPDLARLRAIREAIAARRGIACAALSRDRRCIARIERREFRLSGTAPPLARRRWVRLRAMRKAIAARLGNRARAVRSPDHRRIA</sequence>
<gene>
    <name evidence="1" type="ORF">BURMUCGD2_0810</name>
</gene>
<accession>B9BTK9</accession>
<reference evidence="1 2" key="1">
    <citation type="journal article" date="2012" name="J. Bacteriol.">
        <title>Draft Genome Sequence Determination for Cystic Fibrosis and Chronic Granulomatous Disease Burkholderia multivorans Isolates.</title>
        <authorList>
            <person name="Varga J.J."/>
            <person name="Losada L."/>
            <person name="Zelazny A.M."/>
            <person name="Brinkac L."/>
            <person name="Harkins D."/>
            <person name="Radune D."/>
            <person name="Hostetler J."/>
            <person name="Sampaio E.P."/>
            <person name="Ronning C.M."/>
            <person name="Nierman W.C."/>
            <person name="Greenberg D.E."/>
            <person name="Holland S.M."/>
            <person name="Goldberg J.B."/>
        </authorList>
    </citation>
    <scope>NUCLEOTIDE SEQUENCE [LARGE SCALE GENOMIC DNA]</scope>
    <source>
        <strain evidence="1 2">CGD2</strain>
    </source>
</reference>
<comment type="caution">
    <text evidence="1">The sequence shown here is derived from an EMBL/GenBank/DDBJ whole genome shotgun (WGS) entry which is preliminary data.</text>
</comment>
<evidence type="ECO:0000313" key="1">
    <source>
        <dbReference type="EMBL" id="EEE05777.1"/>
    </source>
</evidence>
<evidence type="ECO:0000313" key="2">
    <source>
        <dbReference type="Proteomes" id="UP000004535"/>
    </source>
</evidence>
<dbReference type="AlphaFoldDB" id="B9BTK9"/>
<dbReference type="EMBL" id="ACFC01000008">
    <property type="protein sequence ID" value="EEE05777.1"/>
    <property type="molecule type" value="Genomic_DNA"/>
</dbReference>
<organism evidence="1 2">
    <name type="scientific">Burkholderia multivorans CGD2</name>
    <dbReference type="NCBI Taxonomy" id="513052"/>
    <lineage>
        <taxon>Bacteria</taxon>
        <taxon>Pseudomonadati</taxon>
        <taxon>Pseudomonadota</taxon>
        <taxon>Betaproteobacteria</taxon>
        <taxon>Burkholderiales</taxon>
        <taxon>Burkholderiaceae</taxon>
        <taxon>Burkholderia</taxon>
        <taxon>Burkholderia cepacia complex</taxon>
    </lineage>
</organism>
<proteinExistence type="predicted"/>
<dbReference type="Proteomes" id="UP000004535">
    <property type="component" value="Unassembled WGS sequence"/>
</dbReference>